<feature type="transmembrane region" description="Helical" evidence="1">
    <location>
        <begin position="161"/>
        <end position="181"/>
    </location>
</feature>
<feature type="transmembrane region" description="Helical" evidence="1">
    <location>
        <begin position="12"/>
        <end position="34"/>
    </location>
</feature>
<feature type="transmembrane region" description="Helical" evidence="1">
    <location>
        <begin position="132"/>
        <end position="155"/>
    </location>
</feature>
<dbReference type="AlphaFoldDB" id="A0A926FDK1"/>
<evidence type="ECO:0000313" key="2">
    <source>
        <dbReference type="EMBL" id="MBC8596509.1"/>
    </source>
</evidence>
<feature type="transmembrane region" description="Helical" evidence="1">
    <location>
        <begin position="100"/>
        <end position="120"/>
    </location>
</feature>
<organism evidence="2 3">
    <name type="scientific">Qingrenia yutianensis</name>
    <dbReference type="NCBI Taxonomy" id="2763676"/>
    <lineage>
        <taxon>Bacteria</taxon>
        <taxon>Bacillati</taxon>
        <taxon>Bacillota</taxon>
        <taxon>Clostridia</taxon>
        <taxon>Eubacteriales</taxon>
        <taxon>Oscillospiraceae</taxon>
        <taxon>Qingrenia</taxon>
    </lineage>
</organism>
<dbReference type="RefSeq" id="WP_262431977.1">
    <property type="nucleotide sequence ID" value="NZ_JACRTE010000006.1"/>
</dbReference>
<evidence type="ECO:0000313" key="3">
    <source>
        <dbReference type="Proteomes" id="UP000647416"/>
    </source>
</evidence>
<evidence type="ECO:0000256" key="1">
    <source>
        <dbReference type="SAM" id="Phobius"/>
    </source>
</evidence>
<dbReference type="Proteomes" id="UP000647416">
    <property type="component" value="Unassembled WGS sequence"/>
</dbReference>
<keyword evidence="1" id="KW-0812">Transmembrane</keyword>
<feature type="transmembrane region" description="Helical" evidence="1">
    <location>
        <begin position="40"/>
        <end position="62"/>
    </location>
</feature>
<name>A0A926FDK1_9FIRM</name>
<keyword evidence="1" id="KW-0472">Membrane</keyword>
<protein>
    <submittedName>
        <fullName evidence="2">Uncharacterized protein</fullName>
    </submittedName>
</protein>
<reference evidence="2" key="1">
    <citation type="submission" date="2020-08" db="EMBL/GenBank/DDBJ databases">
        <title>Genome public.</title>
        <authorList>
            <person name="Liu C."/>
            <person name="Sun Q."/>
        </authorList>
    </citation>
    <scope>NUCLEOTIDE SEQUENCE</scope>
    <source>
        <strain evidence="2">NSJ-50</strain>
    </source>
</reference>
<dbReference type="EMBL" id="JACRTE010000006">
    <property type="protein sequence ID" value="MBC8596509.1"/>
    <property type="molecule type" value="Genomic_DNA"/>
</dbReference>
<keyword evidence="1" id="KW-1133">Transmembrane helix</keyword>
<feature type="transmembrane region" description="Helical" evidence="1">
    <location>
        <begin position="74"/>
        <end position="94"/>
    </location>
</feature>
<comment type="caution">
    <text evidence="2">The sequence shown here is derived from an EMBL/GenBank/DDBJ whole genome shotgun (WGS) entry which is preliminary data.</text>
</comment>
<gene>
    <name evidence="2" type="ORF">H8706_06460</name>
</gene>
<accession>A0A926FDK1</accession>
<sequence length="219" mass="24224">MTERKAIKYDLIAGILFAVLALHALTGISFSGILYNSFPVRFFVSSIIGSLIFTAGFGIVSFSMFTKRRDILPCIGFGVLALVQIVNAVLYVVLGLRSLLALLAYISAALVSLALLTPYLPSLKEYAKKFWYVPSMLYAVSAMFNVFYIIINIGFFRFFSALFWDAVTAGALLIACAWYVYPDGIPNTLDARTFDTNNFGGAFDADEEDNADMPNEFKE</sequence>
<keyword evidence="3" id="KW-1185">Reference proteome</keyword>
<proteinExistence type="predicted"/>